<feature type="active site" description="Tele-phosphohistidine intermediate" evidence="5">
    <location>
        <position position="76"/>
    </location>
</feature>
<dbReference type="GO" id="GO:0009401">
    <property type="term" value="P:phosphoenolpyruvate-dependent sugar phosphotransferase system"/>
    <property type="evidence" value="ECO:0007669"/>
    <property type="project" value="UniProtKB-KW"/>
</dbReference>
<evidence type="ECO:0000313" key="8">
    <source>
        <dbReference type="EMBL" id="OJG18713.1"/>
    </source>
</evidence>
<dbReference type="Gene3D" id="1.20.58.80">
    <property type="entry name" value="Phosphotransferase system, lactose/cellobiose-type IIA subunit"/>
    <property type="match status" value="1"/>
</dbReference>
<keyword evidence="1" id="KW-0813">Transport</keyword>
<accession>A0A1L8RG69</accession>
<proteinExistence type="predicted"/>
<feature type="binding site" evidence="6">
    <location>
        <position position="79"/>
    </location>
    <ligand>
        <name>Mg(2+)</name>
        <dbReference type="ChEBI" id="CHEBI:18420"/>
        <note>ligand shared between all trimeric partners</note>
    </ligand>
</feature>
<dbReference type="PIRSF" id="PIRSF000699">
    <property type="entry name" value="PTS_IILac_III"/>
    <property type="match status" value="1"/>
</dbReference>
<evidence type="ECO:0000256" key="1">
    <source>
        <dbReference type="ARBA" id="ARBA00022448"/>
    </source>
</evidence>
<keyword evidence="3" id="KW-0808">Transferase</keyword>
<feature type="modified residue" description="Phosphohistidine; by HPr" evidence="7">
    <location>
        <position position="76"/>
    </location>
</feature>
<name>A0A1L8RG69_9ENTE</name>
<gene>
    <name evidence="8" type="ORF">RU97_GL001331</name>
</gene>
<evidence type="ECO:0000313" key="9">
    <source>
        <dbReference type="Proteomes" id="UP000181884"/>
    </source>
</evidence>
<evidence type="ECO:0000256" key="5">
    <source>
        <dbReference type="PIRSR" id="PIRSR000699-1"/>
    </source>
</evidence>
<dbReference type="Pfam" id="PF02255">
    <property type="entry name" value="PTS_IIA"/>
    <property type="match status" value="1"/>
</dbReference>
<comment type="cofactor">
    <cofactor evidence="6">
        <name>Mg(2+)</name>
        <dbReference type="ChEBI" id="CHEBI:18420"/>
    </cofactor>
    <text evidence="6">Binds 1 Mg(2+) ion per trimer.</text>
</comment>
<dbReference type="SUPFAM" id="SSF46973">
    <property type="entry name" value="Enzyme IIa from lactose specific PTS, IIa-lac"/>
    <property type="match status" value="1"/>
</dbReference>
<dbReference type="GO" id="GO:0046872">
    <property type="term" value="F:metal ion binding"/>
    <property type="evidence" value="ECO:0007669"/>
    <property type="project" value="UniProtKB-KW"/>
</dbReference>
<keyword evidence="9" id="KW-1185">Reference proteome</keyword>
<keyword evidence="6" id="KW-0479">Metal-binding</keyword>
<keyword evidence="4" id="KW-0598">Phosphotransferase system</keyword>
<evidence type="ECO:0000256" key="7">
    <source>
        <dbReference type="PROSITE-ProRule" id="PRU00418"/>
    </source>
</evidence>
<evidence type="ECO:0000256" key="4">
    <source>
        <dbReference type="ARBA" id="ARBA00022683"/>
    </source>
</evidence>
<comment type="caution">
    <text evidence="8">The sequence shown here is derived from an EMBL/GenBank/DDBJ whole genome shotgun (WGS) entry which is preliminary data.</text>
</comment>
<sequence>MEGREQVCFQLISNAGAARSACFEAIRHFKQGATDKGQELLKTSDNYYTEAHSWHGQLVKQEAGGDTVWMSLLLTHAEDLMMSAELTKAFAQEFIDLHQEVAQLKQVVQQLVPVAEY</sequence>
<dbReference type="GO" id="GO:0016740">
    <property type="term" value="F:transferase activity"/>
    <property type="evidence" value="ECO:0007669"/>
    <property type="project" value="UniProtKB-KW"/>
</dbReference>
<organism evidence="8 9">
    <name type="scientific">Enterococcus canis</name>
    <dbReference type="NCBI Taxonomy" id="214095"/>
    <lineage>
        <taxon>Bacteria</taxon>
        <taxon>Bacillati</taxon>
        <taxon>Bacillota</taxon>
        <taxon>Bacilli</taxon>
        <taxon>Lactobacillales</taxon>
        <taxon>Enterococcaceae</taxon>
        <taxon>Enterococcus</taxon>
    </lineage>
</organism>
<dbReference type="PROSITE" id="PS51095">
    <property type="entry name" value="PTS_EIIA_TYPE_3"/>
    <property type="match status" value="1"/>
</dbReference>
<protein>
    <submittedName>
        <fullName evidence="8">PTS sugar transporter</fullName>
    </submittedName>
</protein>
<dbReference type="InterPro" id="IPR036542">
    <property type="entry name" value="PTS_IIA_lac/cel_sf"/>
</dbReference>
<dbReference type="PANTHER" id="PTHR34382:SF10">
    <property type="entry name" value="PTS SYSTEM OLIGO-BETA-MANNOSIDE-SPECIFIC EIIA COMPONENT"/>
    <property type="match status" value="1"/>
</dbReference>
<dbReference type="Proteomes" id="UP000181884">
    <property type="component" value="Unassembled WGS sequence"/>
</dbReference>
<evidence type="ECO:0000256" key="3">
    <source>
        <dbReference type="ARBA" id="ARBA00022679"/>
    </source>
</evidence>
<dbReference type="RefSeq" id="WP_067393860.1">
    <property type="nucleotide sequence ID" value="NZ_JXKH01000003.1"/>
</dbReference>
<keyword evidence="6" id="KW-0460">Magnesium</keyword>
<dbReference type="PANTHER" id="PTHR34382">
    <property type="entry name" value="PTS SYSTEM N,N'-DIACETYLCHITOBIOSE-SPECIFIC EIIA COMPONENT"/>
    <property type="match status" value="1"/>
</dbReference>
<reference evidence="8 9" key="1">
    <citation type="submission" date="2014-12" db="EMBL/GenBank/DDBJ databases">
        <title>Draft genome sequences of 29 type strains of Enterococci.</title>
        <authorList>
            <person name="Zhong Z."/>
            <person name="Sun Z."/>
            <person name="Liu W."/>
            <person name="Zhang W."/>
            <person name="Zhang H."/>
        </authorList>
    </citation>
    <scope>NUCLEOTIDE SEQUENCE [LARGE SCALE GENOMIC DNA]</scope>
    <source>
        <strain evidence="8 9">DSM 17029</strain>
    </source>
</reference>
<dbReference type="InterPro" id="IPR003188">
    <property type="entry name" value="PTS_IIA_lac/cel"/>
</dbReference>
<evidence type="ECO:0000256" key="2">
    <source>
        <dbReference type="ARBA" id="ARBA00022597"/>
    </source>
</evidence>
<keyword evidence="2 8" id="KW-0762">Sugar transport</keyword>
<dbReference type="AlphaFoldDB" id="A0A1L8RG69"/>
<dbReference type="STRING" id="214095.RU97_GL001331"/>
<dbReference type="EMBL" id="JXKH01000003">
    <property type="protein sequence ID" value="OJG18713.1"/>
    <property type="molecule type" value="Genomic_DNA"/>
</dbReference>
<evidence type="ECO:0000256" key="6">
    <source>
        <dbReference type="PIRSR" id="PIRSR000699-2"/>
    </source>
</evidence>